<gene>
    <name evidence="2" type="ORF">EH55_08580</name>
</gene>
<dbReference type="GeneID" id="90982534"/>
<protein>
    <submittedName>
        <fullName evidence="2">Uncharacterized protein</fullName>
    </submittedName>
</protein>
<accession>A0A073ISM1</accession>
<keyword evidence="3" id="KW-1185">Reference proteome</keyword>
<evidence type="ECO:0000313" key="2">
    <source>
        <dbReference type="EMBL" id="KEJ93348.1"/>
    </source>
</evidence>
<dbReference type="STRING" id="2754.EH55_08580"/>
<dbReference type="AlphaFoldDB" id="A0A073ISM1"/>
<dbReference type="OrthoDB" id="7834at2"/>
<sequence length="116" mass="13145">MPEFDVPGLGRARMALTELARNPRASYGQKQMKTQLIESLYTEIRAARMAGHSWKKIMESIRESGVSVRFSPIFLRKSFAEIDKRYEKETGVKALPAETRGRKKRAPSDSGARDSK</sequence>
<dbReference type="Proteomes" id="UP000027665">
    <property type="component" value="Unassembled WGS sequence"/>
</dbReference>
<evidence type="ECO:0000313" key="3">
    <source>
        <dbReference type="Proteomes" id="UP000027665"/>
    </source>
</evidence>
<proteinExistence type="predicted"/>
<feature type="region of interest" description="Disordered" evidence="1">
    <location>
        <begin position="90"/>
        <end position="116"/>
    </location>
</feature>
<reference evidence="2 3" key="1">
    <citation type="submission" date="2014-04" db="EMBL/GenBank/DDBJ databases">
        <title>Draft Genome Sequence of Synergistes jonesii.</title>
        <authorList>
            <person name="Coil D.A."/>
            <person name="Eisen J.A."/>
            <person name="Holland-Moritz H.E."/>
        </authorList>
    </citation>
    <scope>NUCLEOTIDE SEQUENCE [LARGE SCALE GENOMIC DNA]</scope>
    <source>
        <strain evidence="2 3">78-1</strain>
    </source>
</reference>
<comment type="caution">
    <text evidence="2">The sequence shown here is derived from an EMBL/GenBank/DDBJ whole genome shotgun (WGS) entry which is preliminary data.</text>
</comment>
<evidence type="ECO:0000256" key="1">
    <source>
        <dbReference type="SAM" id="MobiDB-lite"/>
    </source>
</evidence>
<organism evidence="2 3">
    <name type="scientific">Synergistes jonesii</name>
    <dbReference type="NCBI Taxonomy" id="2754"/>
    <lineage>
        <taxon>Bacteria</taxon>
        <taxon>Thermotogati</taxon>
        <taxon>Synergistota</taxon>
        <taxon>Synergistia</taxon>
        <taxon>Synergistales</taxon>
        <taxon>Synergistaceae</taxon>
        <taxon>Synergistes</taxon>
    </lineage>
</organism>
<dbReference type="EMBL" id="JMKI01000004">
    <property type="protein sequence ID" value="KEJ93348.1"/>
    <property type="molecule type" value="Genomic_DNA"/>
</dbReference>
<name>A0A073ISM1_9BACT</name>
<dbReference type="RefSeq" id="WP_037974190.1">
    <property type="nucleotide sequence ID" value="NZ_JMKI01000004.1"/>
</dbReference>